<dbReference type="GO" id="GO:0044183">
    <property type="term" value="F:protein folding chaperone"/>
    <property type="evidence" value="ECO:0007669"/>
    <property type="project" value="TreeGrafter"/>
</dbReference>
<evidence type="ECO:0000256" key="2">
    <source>
        <dbReference type="ARBA" id="ARBA00023128"/>
    </source>
</evidence>
<comment type="subcellular location">
    <subcellularLocation>
        <location evidence="1">Mitochondrion matrix</location>
    </subcellularLocation>
</comment>
<dbReference type="AlphaFoldDB" id="A0AAV1I6I8"/>
<reference evidence="5 6" key="1">
    <citation type="submission" date="2023-10" db="EMBL/GenBank/DDBJ databases">
        <authorList>
            <person name="Maclean D."/>
            <person name="Macfadyen A."/>
        </authorList>
    </citation>
    <scope>NUCLEOTIDE SEQUENCE [LARGE SCALE GENOMIC DNA]</scope>
</reference>
<proteinExistence type="predicted"/>
<organism evidence="5 6">
    <name type="scientific">Coccomyxa viridis</name>
    <dbReference type="NCBI Taxonomy" id="1274662"/>
    <lineage>
        <taxon>Eukaryota</taxon>
        <taxon>Viridiplantae</taxon>
        <taxon>Chlorophyta</taxon>
        <taxon>core chlorophytes</taxon>
        <taxon>Trebouxiophyceae</taxon>
        <taxon>Trebouxiophyceae incertae sedis</taxon>
        <taxon>Coccomyxaceae</taxon>
        <taxon>Coccomyxa</taxon>
    </lineage>
</organism>
<keyword evidence="2" id="KW-0496">Mitochondrion</keyword>
<protein>
    <submittedName>
        <fullName evidence="5">Uncharacterized protein</fullName>
    </submittedName>
</protein>
<dbReference type="InterPro" id="IPR050435">
    <property type="entry name" value="MZM1/LYRM7"/>
</dbReference>
<evidence type="ECO:0000313" key="6">
    <source>
        <dbReference type="Proteomes" id="UP001314263"/>
    </source>
</evidence>
<dbReference type="GO" id="GO:0005759">
    <property type="term" value="C:mitochondrial matrix"/>
    <property type="evidence" value="ECO:0007669"/>
    <property type="project" value="UniProtKB-SubCell"/>
</dbReference>
<evidence type="ECO:0000256" key="3">
    <source>
        <dbReference type="ARBA" id="ARBA00023186"/>
    </source>
</evidence>
<keyword evidence="3" id="KW-0143">Chaperone</keyword>
<dbReference type="PANTHER" id="PTHR46749">
    <property type="entry name" value="COMPLEX III ASSEMBLY FACTOR LYRM7"/>
    <property type="match status" value="1"/>
</dbReference>
<sequence>MCISAADTKPQDIVGHQQTLCLAAFRDDDFMQQSARNEVRSKFEASAGVSDPAAVDKLCAEGRDAAKFLTQYVVQAELNERGNYAMSVEPHHTDSVAEEAALRPGKPK</sequence>
<dbReference type="GO" id="GO:0034551">
    <property type="term" value="P:mitochondrial respiratory chain complex III assembly"/>
    <property type="evidence" value="ECO:0007669"/>
    <property type="project" value="InterPro"/>
</dbReference>
<evidence type="ECO:0000256" key="4">
    <source>
        <dbReference type="SAM" id="MobiDB-lite"/>
    </source>
</evidence>
<evidence type="ECO:0000313" key="5">
    <source>
        <dbReference type="EMBL" id="CAK0779825.1"/>
    </source>
</evidence>
<comment type="caution">
    <text evidence="5">The sequence shown here is derived from an EMBL/GenBank/DDBJ whole genome shotgun (WGS) entry which is preliminary data.</text>
</comment>
<dbReference type="InterPro" id="IPR045298">
    <property type="entry name" value="Complex1_LYR_LYRM7"/>
</dbReference>
<name>A0AAV1I6I8_9CHLO</name>
<dbReference type="CDD" id="cd20267">
    <property type="entry name" value="Complex1_LYR_LYRM7"/>
    <property type="match status" value="1"/>
</dbReference>
<evidence type="ECO:0000256" key="1">
    <source>
        <dbReference type="ARBA" id="ARBA00004305"/>
    </source>
</evidence>
<dbReference type="EMBL" id="CAUYUE010000006">
    <property type="protein sequence ID" value="CAK0779825.1"/>
    <property type="molecule type" value="Genomic_DNA"/>
</dbReference>
<accession>A0AAV1I6I8</accession>
<feature type="region of interest" description="Disordered" evidence="4">
    <location>
        <begin position="89"/>
        <end position="108"/>
    </location>
</feature>
<gene>
    <name evidence="5" type="ORF">CVIRNUC_004863</name>
</gene>
<dbReference type="PANTHER" id="PTHR46749:SF1">
    <property type="entry name" value="COMPLEX III ASSEMBLY FACTOR LYRM7"/>
    <property type="match status" value="1"/>
</dbReference>
<dbReference type="Proteomes" id="UP001314263">
    <property type="component" value="Unassembled WGS sequence"/>
</dbReference>
<keyword evidence="6" id="KW-1185">Reference proteome</keyword>